<comment type="caution">
    <text evidence="9">The sequence shown here is derived from an EMBL/GenBank/DDBJ whole genome shotgun (WGS) entry which is preliminary data.</text>
</comment>
<evidence type="ECO:0000256" key="6">
    <source>
        <dbReference type="HAMAP-Rule" id="MF_01366"/>
    </source>
</evidence>
<evidence type="ECO:0000256" key="2">
    <source>
        <dbReference type="ARBA" id="ARBA00011838"/>
    </source>
</evidence>
<evidence type="ECO:0000313" key="9">
    <source>
        <dbReference type="EMBL" id="PMP62455.1"/>
    </source>
</evidence>
<dbReference type="GO" id="GO:0017148">
    <property type="term" value="P:negative regulation of translation"/>
    <property type="evidence" value="ECO:0007669"/>
    <property type="project" value="TreeGrafter"/>
</dbReference>
<proteinExistence type="inferred from homology"/>
<dbReference type="SUPFAM" id="SSF52161">
    <property type="entry name" value="Ribosomal protein L13"/>
    <property type="match status" value="1"/>
</dbReference>
<reference evidence="9 10" key="1">
    <citation type="submission" date="2018-01" db="EMBL/GenBank/DDBJ databases">
        <title>Metagenomic assembled genomes from two thermal pools in the Uzon Caldera, Kamchatka, Russia.</title>
        <authorList>
            <person name="Wilkins L."/>
            <person name="Ettinger C."/>
        </authorList>
    </citation>
    <scope>NUCLEOTIDE SEQUENCE [LARGE SCALE GENOMIC DNA]</scope>
    <source>
        <strain evidence="9">ZAV-15</strain>
    </source>
</reference>
<comment type="similarity">
    <text evidence="1 6 7">Belongs to the universal ribosomal protein uL13 family.</text>
</comment>
<gene>
    <name evidence="6 8" type="primary">rplM</name>
    <name evidence="9" type="ORF">C0197_04750</name>
</gene>
<dbReference type="Proteomes" id="UP000235731">
    <property type="component" value="Unassembled WGS sequence"/>
</dbReference>
<evidence type="ECO:0000256" key="7">
    <source>
        <dbReference type="RuleBase" id="RU003877"/>
    </source>
</evidence>
<evidence type="ECO:0000256" key="5">
    <source>
        <dbReference type="ARBA" id="ARBA00035201"/>
    </source>
</evidence>
<keyword evidence="4 6" id="KW-0687">Ribonucleoprotein</keyword>
<comment type="subunit">
    <text evidence="2 6">Part of the 50S ribosomal subunit.</text>
</comment>
<dbReference type="GO" id="GO:0006412">
    <property type="term" value="P:translation"/>
    <property type="evidence" value="ECO:0007669"/>
    <property type="project" value="UniProtKB-UniRule"/>
</dbReference>
<dbReference type="InterPro" id="IPR023563">
    <property type="entry name" value="Ribosomal_uL13_CS"/>
</dbReference>
<evidence type="ECO:0000256" key="1">
    <source>
        <dbReference type="ARBA" id="ARBA00006227"/>
    </source>
</evidence>
<dbReference type="PANTHER" id="PTHR11545:SF2">
    <property type="entry name" value="LARGE RIBOSOMAL SUBUNIT PROTEIN UL13M"/>
    <property type="match status" value="1"/>
</dbReference>
<dbReference type="FunFam" id="3.90.1180.10:FF:000001">
    <property type="entry name" value="50S ribosomal protein L13"/>
    <property type="match status" value="1"/>
</dbReference>
<dbReference type="NCBIfam" id="TIGR01066">
    <property type="entry name" value="rplM_bact"/>
    <property type="match status" value="1"/>
</dbReference>
<evidence type="ECO:0000313" key="10">
    <source>
        <dbReference type="Proteomes" id="UP000235731"/>
    </source>
</evidence>
<dbReference type="GO" id="GO:0003735">
    <property type="term" value="F:structural constituent of ribosome"/>
    <property type="evidence" value="ECO:0007669"/>
    <property type="project" value="InterPro"/>
</dbReference>
<dbReference type="PROSITE" id="PS00783">
    <property type="entry name" value="RIBOSOMAL_L13"/>
    <property type="match status" value="1"/>
</dbReference>
<dbReference type="Pfam" id="PF00572">
    <property type="entry name" value="Ribosomal_L13"/>
    <property type="match status" value="1"/>
</dbReference>
<sequence>MPSFPSFLTKQTPWVKKEEVERKWYLIDAKNQILGRLASKIAYLLQGKHRPDYTPHVDQADFLVIINADKIRLTGKKLDQKLYWRHSGYMGGLKQETARQLLERNPEMLIYLAVKRMLPRNRLRNKLLKKLKIYAGPEHPHQAQNPQPLEI</sequence>
<evidence type="ECO:0000256" key="8">
    <source>
        <dbReference type="RuleBase" id="RU003878"/>
    </source>
</evidence>
<dbReference type="PIRSF" id="PIRSF002181">
    <property type="entry name" value="Ribosomal_L13"/>
    <property type="match status" value="1"/>
</dbReference>
<evidence type="ECO:0000256" key="3">
    <source>
        <dbReference type="ARBA" id="ARBA00022980"/>
    </source>
</evidence>
<dbReference type="GO" id="GO:0003729">
    <property type="term" value="F:mRNA binding"/>
    <property type="evidence" value="ECO:0007669"/>
    <property type="project" value="TreeGrafter"/>
</dbReference>
<dbReference type="CDD" id="cd00392">
    <property type="entry name" value="Ribosomal_L13"/>
    <property type="match status" value="1"/>
</dbReference>
<dbReference type="PANTHER" id="PTHR11545">
    <property type="entry name" value="RIBOSOMAL PROTEIN L13"/>
    <property type="match status" value="1"/>
</dbReference>
<dbReference type="EMBL" id="PNIE01000064">
    <property type="protein sequence ID" value="PMP62455.1"/>
    <property type="molecule type" value="Genomic_DNA"/>
</dbReference>
<protein>
    <recommendedName>
        <fullName evidence="5 6">Large ribosomal subunit protein uL13</fullName>
    </recommendedName>
</protein>
<comment type="function">
    <text evidence="6 8">This protein is one of the early assembly proteins of the 50S ribosomal subunit, although it is not seen to bind rRNA by itself. It is important during the early stages of 50S assembly.</text>
</comment>
<dbReference type="InterPro" id="IPR036899">
    <property type="entry name" value="Ribosomal_uL13_sf"/>
</dbReference>
<evidence type="ECO:0000256" key="4">
    <source>
        <dbReference type="ARBA" id="ARBA00023274"/>
    </source>
</evidence>
<dbReference type="InterPro" id="IPR005822">
    <property type="entry name" value="Ribosomal_uL13"/>
</dbReference>
<dbReference type="InterPro" id="IPR005823">
    <property type="entry name" value="Ribosomal_uL13_bac-type"/>
</dbReference>
<dbReference type="HAMAP" id="MF_01366">
    <property type="entry name" value="Ribosomal_uL13"/>
    <property type="match status" value="1"/>
</dbReference>
<organism evidence="9 10">
    <name type="scientific">Caldimicrobium thiodismutans</name>
    <dbReference type="NCBI Taxonomy" id="1653476"/>
    <lineage>
        <taxon>Bacteria</taxon>
        <taxon>Pseudomonadati</taxon>
        <taxon>Thermodesulfobacteriota</taxon>
        <taxon>Thermodesulfobacteria</taxon>
        <taxon>Thermodesulfobacteriales</taxon>
        <taxon>Thermodesulfobacteriaceae</taxon>
        <taxon>Caldimicrobium</taxon>
    </lineage>
</organism>
<dbReference type="AlphaFoldDB" id="A0A2N7PJ76"/>
<dbReference type="GO" id="GO:0022625">
    <property type="term" value="C:cytosolic large ribosomal subunit"/>
    <property type="evidence" value="ECO:0007669"/>
    <property type="project" value="TreeGrafter"/>
</dbReference>
<accession>A0A2N7PJ76</accession>
<keyword evidence="3 6" id="KW-0689">Ribosomal protein</keyword>
<dbReference type="Gene3D" id="3.90.1180.10">
    <property type="entry name" value="Ribosomal protein L13"/>
    <property type="match status" value="1"/>
</dbReference>
<name>A0A2N7PJ76_9BACT</name>